<dbReference type="SMART" id="SM00342">
    <property type="entry name" value="HTH_ARAC"/>
    <property type="match status" value="1"/>
</dbReference>
<dbReference type="InterPro" id="IPR018060">
    <property type="entry name" value="HTH_AraC"/>
</dbReference>
<dbReference type="SUPFAM" id="SSF46689">
    <property type="entry name" value="Homeodomain-like"/>
    <property type="match status" value="2"/>
</dbReference>
<comment type="subcellular location">
    <subcellularLocation>
        <location evidence="1">Cytoplasm</location>
    </subcellularLocation>
</comment>
<evidence type="ECO:0000256" key="5">
    <source>
        <dbReference type="ARBA" id="ARBA00037345"/>
    </source>
</evidence>
<dbReference type="Proteomes" id="UP001064504">
    <property type="component" value="Chromosome"/>
</dbReference>
<dbReference type="RefSeq" id="WP_261745641.1">
    <property type="nucleotide sequence ID" value="NZ_CP104557.1"/>
</dbReference>
<name>A0ABY6ARS6_9PSED</name>
<dbReference type="InterPro" id="IPR035418">
    <property type="entry name" value="AraC-bd_2"/>
</dbReference>
<dbReference type="PANTHER" id="PTHR46796">
    <property type="entry name" value="HTH-TYPE TRANSCRIPTIONAL ACTIVATOR RHAS-RELATED"/>
    <property type="match status" value="1"/>
</dbReference>
<evidence type="ECO:0000256" key="4">
    <source>
        <dbReference type="ARBA" id="ARBA00023163"/>
    </source>
</evidence>
<keyword evidence="4" id="KW-0804">Transcription</keyword>
<comment type="function">
    <text evidence="5">Regulatory protein of the TOL plasmid xyl operons. XylS activates the xylXYZLTEGFJQKIH operon required for the degradation of toluene, m-xylene and p-xylene.</text>
</comment>
<dbReference type="PANTHER" id="PTHR46796:SF12">
    <property type="entry name" value="HTH-TYPE DNA-BINDING TRANSCRIPTIONAL ACTIVATOR EUTR"/>
    <property type="match status" value="1"/>
</dbReference>
<dbReference type="Pfam" id="PF12833">
    <property type="entry name" value="HTH_18"/>
    <property type="match status" value="1"/>
</dbReference>
<feature type="domain" description="HTH araC/xylS-type" evidence="6">
    <location>
        <begin position="207"/>
        <end position="306"/>
    </location>
</feature>
<dbReference type="InterPro" id="IPR050204">
    <property type="entry name" value="AraC_XylS_family_regulators"/>
</dbReference>
<dbReference type="Pfam" id="PF14525">
    <property type="entry name" value="AraC_binding_2"/>
    <property type="match status" value="1"/>
</dbReference>
<keyword evidence="8" id="KW-1185">Reference proteome</keyword>
<evidence type="ECO:0000313" key="7">
    <source>
        <dbReference type="EMBL" id="UXH42336.1"/>
    </source>
</evidence>
<protein>
    <submittedName>
        <fullName evidence="7">AraC family transcriptional regulator</fullName>
    </submittedName>
</protein>
<evidence type="ECO:0000256" key="2">
    <source>
        <dbReference type="ARBA" id="ARBA00023015"/>
    </source>
</evidence>
<evidence type="ECO:0000256" key="3">
    <source>
        <dbReference type="ARBA" id="ARBA00023125"/>
    </source>
</evidence>
<dbReference type="PROSITE" id="PS00041">
    <property type="entry name" value="HTH_ARAC_FAMILY_1"/>
    <property type="match status" value="1"/>
</dbReference>
<proteinExistence type="predicted"/>
<reference evidence="7" key="1">
    <citation type="submission" date="2022-09" db="EMBL/GenBank/DDBJ databases">
        <title>Complete genome sequence of Pseudomonas promysalinigenes strain RL-WG26, a newly isolated PGPR with the potential for plant salinity stress alleviation.</title>
        <authorList>
            <person name="Ren L."/>
            <person name="Wang G."/>
            <person name="Hu H."/>
        </authorList>
    </citation>
    <scope>NUCLEOTIDE SEQUENCE</scope>
    <source>
        <strain evidence="7">RL-WG26</strain>
    </source>
</reference>
<accession>A0ABY6ARS6</accession>
<gene>
    <name evidence="7" type="ORF">N5C08_14675</name>
</gene>
<dbReference type="PRINTS" id="PR00032">
    <property type="entry name" value="HTHARAC"/>
</dbReference>
<dbReference type="Gene3D" id="1.10.10.60">
    <property type="entry name" value="Homeodomain-like"/>
    <property type="match status" value="1"/>
</dbReference>
<keyword evidence="3" id="KW-0238">DNA-binding</keyword>
<sequence length="306" mass="33893">MSSDEFAALFMRLYGNLYADMQPLGEGICIAGVYGRFDGLSVRRMRYKGDFTIRLPAPQDEITFVLPTAGKIIFDHRSQSIGTGQMGLAVDKLDIRSVRIGEGHAHYGLSICRSAVTQRLSTLLDRPLSTPIRFADQVELNKPAFKGVSALLSFATGTQFDPLINTGVLLPARLKEMLVDALLETWPHNYSQAMSRPEPAIAPRHVKRAMAYLREHPAQQLSGSELATLANVSLRALQDGFRRFAGVSIIEFQRQVRLEQAREVLARGEGGSVAQVALQHGFSNAGRFARYFQQAFGVTPAMVRRR</sequence>
<dbReference type="InterPro" id="IPR009057">
    <property type="entry name" value="Homeodomain-like_sf"/>
</dbReference>
<dbReference type="InterPro" id="IPR018062">
    <property type="entry name" value="HTH_AraC-typ_CS"/>
</dbReference>
<organism evidence="7 8">
    <name type="scientific">Pseudomonas promysalinigenes</name>
    <dbReference type="NCBI Taxonomy" id="485898"/>
    <lineage>
        <taxon>Bacteria</taxon>
        <taxon>Pseudomonadati</taxon>
        <taxon>Pseudomonadota</taxon>
        <taxon>Gammaproteobacteria</taxon>
        <taxon>Pseudomonadales</taxon>
        <taxon>Pseudomonadaceae</taxon>
        <taxon>Pseudomonas</taxon>
    </lineage>
</organism>
<dbReference type="InterPro" id="IPR020449">
    <property type="entry name" value="Tscrpt_reg_AraC-type_HTH"/>
</dbReference>
<dbReference type="PROSITE" id="PS01124">
    <property type="entry name" value="HTH_ARAC_FAMILY_2"/>
    <property type="match status" value="1"/>
</dbReference>
<evidence type="ECO:0000256" key="1">
    <source>
        <dbReference type="ARBA" id="ARBA00004496"/>
    </source>
</evidence>
<dbReference type="EMBL" id="CP104557">
    <property type="protein sequence ID" value="UXH42336.1"/>
    <property type="molecule type" value="Genomic_DNA"/>
</dbReference>
<evidence type="ECO:0000259" key="6">
    <source>
        <dbReference type="PROSITE" id="PS01124"/>
    </source>
</evidence>
<evidence type="ECO:0000313" key="8">
    <source>
        <dbReference type="Proteomes" id="UP001064504"/>
    </source>
</evidence>
<keyword evidence="2" id="KW-0805">Transcription regulation</keyword>